<accession>A0A8S5L6M8</accession>
<name>A0A8S5L6M8_9CAUD</name>
<protein>
    <submittedName>
        <fullName evidence="1">Uncharacterized protein</fullName>
    </submittedName>
</protein>
<evidence type="ECO:0000313" key="1">
    <source>
        <dbReference type="EMBL" id="DAD65428.1"/>
    </source>
</evidence>
<reference evidence="1" key="1">
    <citation type="journal article" date="2021" name="Proc. Natl. Acad. Sci. U.S.A.">
        <title>A Catalog of Tens of Thousands of Viruses from Human Metagenomes Reveals Hidden Associations with Chronic Diseases.</title>
        <authorList>
            <person name="Tisza M.J."/>
            <person name="Buck C.B."/>
        </authorList>
    </citation>
    <scope>NUCLEOTIDE SEQUENCE</scope>
    <source>
        <strain evidence="1">CtA4D8</strain>
    </source>
</reference>
<sequence length="33" mass="3753">MNIETPAKNISRGLLFTYVTGFYSKNSFTLILL</sequence>
<proteinExistence type="predicted"/>
<dbReference type="EMBL" id="BK014643">
    <property type="protein sequence ID" value="DAD65428.1"/>
    <property type="molecule type" value="Genomic_DNA"/>
</dbReference>
<organism evidence="1">
    <name type="scientific">Myoviridae sp. ctA4D8</name>
    <dbReference type="NCBI Taxonomy" id="2823535"/>
    <lineage>
        <taxon>Viruses</taxon>
        <taxon>Duplodnaviria</taxon>
        <taxon>Heunggongvirae</taxon>
        <taxon>Uroviricota</taxon>
        <taxon>Caudoviricetes</taxon>
    </lineage>
</organism>